<protein>
    <submittedName>
        <fullName evidence="3">Alpha/beta hydrolase</fullName>
    </submittedName>
</protein>
<feature type="region of interest" description="Disordered" evidence="1">
    <location>
        <begin position="1"/>
        <end position="51"/>
    </location>
</feature>
<dbReference type="Gene3D" id="3.40.50.1820">
    <property type="entry name" value="alpha/beta hydrolase"/>
    <property type="match status" value="1"/>
</dbReference>
<feature type="compositionally biased region" description="Basic and acidic residues" evidence="1">
    <location>
        <begin position="352"/>
        <end position="361"/>
    </location>
</feature>
<organism evidence="3 4">
    <name type="scientific">Kocuria tytonicola</name>
    <dbReference type="NCBI Taxonomy" id="2055946"/>
    <lineage>
        <taxon>Bacteria</taxon>
        <taxon>Bacillati</taxon>
        <taxon>Actinomycetota</taxon>
        <taxon>Actinomycetes</taxon>
        <taxon>Micrococcales</taxon>
        <taxon>Micrococcaceae</taxon>
        <taxon>Kocuria</taxon>
    </lineage>
</organism>
<dbReference type="GO" id="GO:0016787">
    <property type="term" value="F:hydrolase activity"/>
    <property type="evidence" value="ECO:0007669"/>
    <property type="project" value="UniProtKB-KW"/>
</dbReference>
<sequence length="361" mass="38472">MRAAQVTPHHAPACSAGATVMTSPGLRTRGRDGAPGRGGVRAHWHSPTLRGDRPGCRTPPVCCGSKPLAASAAGEACSYWGMSVLHSTTAGRGEPVVLIHGLGHRHQVWRELTERLVPEGMRVISIDLPGHGLSSRSWLPWSYSIDATVSRIVETMDSLGVERPHLVGNSLGGLIVLELAARGYGRSVTALAPAGFSPPLHLLKAGAALLANRINFARSPFATSAADDADRPLSTSSPGDRTSFVRRLRSLHSWAGFAGFLPQAFVARFHDELTVPATVAWGDRDLILDSGGLRRAAARTPGIAWVELENCGHFPMIDVPDETARLVMWTVRRASGQPRPVRDGRSSPPGPRDGRRGSPPA</sequence>
<gene>
    <name evidence="3" type="ORF">EAE32_01595</name>
</gene>
<dbReference type="Proteomes" id="UP000277871">
    <property type="component" value="Unassembled WGS sequence"/>
</dbReference>
<name>A0A3L9L4Q0_9MICC</name>
<dbReference type="GO" id="GO:0016020">
    <property type="term" value="C:membrane"/>
    <property type="evidence" value="ECO:0007669"/>
    <property type="project" value="TreeGrafter"/>
</dbReference>
<comment type="caution">
    <text evidence="3">The sequence shown here is derived from an EMBL/GenBank/DDBJ whole genome shotgun (WGS) entry which is preliminary data.</text>
</comment>
<accession>A0A3L9L4Q0</accession>
<dbReference type="PANTHER" id="PTHR43798">
    <property type="entry name" value="MONOACYLGLYCEROL LIPASE"/>
    <property type="match status" value="1"/>
</dbReference>
<dbReference type="Pfam" id="PF00561">
    <property type="entry name" value="Abhydrolase_1"/>
    <property type="match status" value="1"/>
</dbReference>
<feature type="region of interest" description="Disordered" evidence="1">
    <location>
        <begin position="333"/>
        <end position="361"/>
    </location>
</feature>
<dbReference type="PRINTS" id="PR00111">
    <property type="entry name" value="ABHYDROLASE"/>
</dbReference>
<proteinExistence type="predicted"/>
<dbReference type="EMBL" id="RDEX01000001">
    <property type="protein sequence ID" value="RLY93963.1"/>
    <property type="molecule type" value="Genomic_DNA"/>
</dbReference>
<evidence type="ECO:0000313" key="3">
    <source>
        <dbReference type="EMBL" id="RLY93963.1"/>
    </source>
</evidence>
<evidence type="ECO:0000313" key="4">
    <source>
        <dbReference type="Proteomes" id="UP000277871"/>
    </source>
</evidence>
<dbReference type="SUPFAM" id="SSF53474">
    <property type="entry name" value="alpha/beta-Hydrolases"/>
    <property type="match status" value="1"/>
</dbReference>
<dbReference type="PANTHER" id="PTHR43798:SF33">
    <property type="entry name" value="HYDROLASE, PUTATIVE (AFU_ORTHOLOGUE AFUA_2G14860)-RELATED"/>
    <property type="match status" value="1"/>
</dbReference>
<reference evidence="3 4" key="1">
    <citation type="submission" date="2018-10" db="EMBL/GenBank/DDBJ databases">
        <title>Kocuria tytonicola, new bacteria from the preen glands of American barn owls (Tyto furcata).</title>
        <authorList>
            <person name="Braun M.S."/>
            <person name="Wang E."/>
            <person name="Zimmermann S."/>
            <person name="Boutin S."/>
            <person name="Wagner H."/>
            <person name="Wink M."/>
        </authorList>
    </citation>
    <scope>NUCLEOTIDE SEQUENCE [LARGE SCALE GENOMIC DNA]</scope>
    <source>
        <strain evidence="3 4">473</strain>
    </source>
</reference>
<evidence type="ECO:0000256" key="1">
    <source>
        <dbReference type="SAM" id="MobiDB-lite"/>
    </source>
</evidence>
<keyword evidence="3" id="KW-0378">Hydrolase</keyword>
<dbReference type="AlphaFoldDB" id="A0A3L9L4Q0"/>
<dbReference type="InterPro" id="IPR050266">
    <property type="entry name" value="AB_hydrolase_sf"/>
</dbReference>
<keyword evidence="4" id="KW-1185">Reference proteome</keyword>
<evidence type="ECO:0000259" key="2">
    <source>
        <dbReference type="Pfam" id="PF00561"/>
    </source>
</evidence>
<dbReference type="InterPro" id="IPR029058">
    <property type="entry name" value="AB_hydrolase_fold"/>
</dbReference>
<dbReference type="InterPro" id="IPR000073">
    <property type="entry name" value="AB_hydrolase_1"/>
</dbReference>
<feature type="domain" description="AB hydrolase-1" evidence="2">
    <location>
        <begin position="95"/>
        <end position="318"/>
    </location>
</feature>